<name>A0A7C8NEN6_ORBOL</name>
<sequence>MSTIRYKSQATSLAAAHCASSLIKLPHIFDISGFPIEMSENSRDPSIHPFSYSLYPRIPIPSDGGRIIRNGFSLTAFFFVIDDPESMGPKQRGKSSAYFLSFCRAMSQGTVSFLGTLSPHIFI</sequence>
<accession>A0A7C8NEN6</accession>
<reference evidence="1 2" key="1">
    <citation type="submission" date="2019-06" db="EMBL/GenBank/DDBJ databases">
        <authorList>
            <person name="Palmer J.M."/>
        </authorList>
    </citation>
    <scope>NUCLEOTIDE SEQUENCE [LARGE SCALE GENOMIC DNA]</scope>
    <source>
        <strain evidence="1 2">TWF102</strain>
    </source>
</reference>
<protein>
    <submittedName>
        <fullName evidence="1">Uncharacterized protein</fullName>
    </submittedName>
</protein>
<proteinExistence type="predicted"/>
<dbReference type="AlphaFoldDB" id="A0A7C8NEN6"/>
<dbReference type="EMBL" id="WIQW01000011">
    <property type="protein sequence ID" value="KAF3107124.1"/>
    <property type="molecule type" value="Genomic_DNA"/>
</dbReference>
<evidence type="ECO:0000313" key="2">
    <source>
        <dbReference type="Proteomes" id="UP000475325"/>
    </source>
</evidence>
<evidence type="ECO:0000313" key="1">
    <source>
        <dbReference type="EMBL" id="KAF3107124.1"/>
    </source>
</evidence>
<dbReference type="Proteomes" id="UP000475325">
    <property type="component" value="Unassembled WGS sequence"/>
</dbReference>
<gene>
    <name evidence="1" type="ORF">TWF102_000957</name>
</gene>
<organism evidence="1 2">
    <name type="scientific">Orbilia oligospora</name>
    <name type="common">Nematode-trapping fungus</name>
    <name type="synonym">Arthrobotrys oligospora</name>
    <dbReference type="NCBI Taxonomy" id="2813651"/>
    <lineage>
        <taxon>Eukaryota</taxon>
        <taxon>Fungi</taxon>
        <taxon>Dikarya</taxon>
        <taxon>Ascomycota</taxon>
        <taxon>Pezizomycotina</taxon>
        <taxon>Orbiliomycetes</taxon>
        <taxon>Orbiliales</taxon>
        <taxon>Orbiliaceae</taxon>
        <taxon>Orbilia</taxon>
    </lineage>
</organism>
<comment type="caution">
    <text evidence="1">The sequence shown here is derived from an EMBL/GenBank/DDBJ whole genome shotgun (WGS) entry which is preliminary data.</text>
</comment>